<evidence type="ECO:0000313" key="1">
    <source>
        <dbReference type="EMBL" id="WMV25084.1"/>
    </source>
</evidence>
<reference evidence="1" key="1">
    <citation type="submission" date="2023-08" db="EMBL/GenBank/DDBJ databases">
        <title>A de novo genome assembly of Solanum verrucosum Schlechtendal, a Mexican diploid species geographically isolated from the other diploid A-genome species in potato relatives.</title>
        <authorList>
            <person name="Hosaka K."/>
        </authorList>
    </citation>
    <scope>NUCLEOTIDE SEQUENCE</scope>
    <source>
        <tissue evidence="1">Young leaves</tissue>
    </source>
</reference>
<organism evidence="1 2">
    <name type="scientific">Solanum verrucosum</name>
    <dbReference type="NCBI Taxonomy" id="315347"/>
    <lineage>
        <taxon>Eukaryota</taxon>
        <taxon>Viridiplantae</taxon>
        <taxon>Streptophyta</taxon>
        <taxon>Embryophyta</taxon>
        <taxon>Tracheophyta</taxon>
        <taxon>Spermatophyta</taxon>
        <taxon>Magnoliopsida</taxon>
        <taxon>eudicotyledons</taxon>
        <taxon>Gunneridae</taxon>
        <taxon>Pentapetalae</taxon>
        <taxon>asterids</taxon>
        <taxon>lamiids</taxon>
        <taxon>Solanales</taxon>
        <taxon>Solanaceae</taxon>
        <taxon>Solanoideae</taxon>
        <taxon>Solaneae</taxon>
        <taxon>Solanum</taxon>
    </lineage>
</organism>
<gene>
    <name evidence="1" type="ORF">MTR67_018469</name>
</gene>
<sequence>MNGKDEAIETSRKYKLKLKIIVMIRSDRCGEYESSFAEIYFDNRTIHQITCHDPTHWAIRARTYYQPSRRTPLSQPLEHAEIK</sequence>
<name>A0AAF0QS87_SOLVR</name>
<proteinExistence type="predicted"/>
<protein>
    <submittedName>
        <fullName evidence="1">Uncharacterized protein</fullName>
    </submittedName>
</protein>
<keyword evidence="2" id="KW-1185">Reference proteome</keyword>
<dbReference type="Proteomes" id="UP001234989">
    <property type="component" value="Chromosome 4"/>
</dbReference>
<dbReference type="AlphaFoldDB" id="A0AAF0QS87"/>
<dbReference type="EMBL" id="CP133615">
    <property type="protein sequence ID" value="WMV25084.1"/>
    <property type="molecule type" value="Genomic_DNA"/>
</dbReference>
<accession>A0AAF0QS87</accession>
<evidence type="ECO:0000313" key="2">
    <source>
        <dbReference type="Proteomes" id="UP001234989"/>
    </source>
</evidence>